<evidence type="ECO:0000313" key="2">
    <source>
        <dbReference type="EMBL" id="GAU41711.1"/>
    </source>
</evidence>
<name>A0A2Z6ND21_TRISU</name>
<dbReference type="InterPro" id="IPR036691">
    <property type="entry name" value="Endo/exonu/phosph_ase_sf"/>
</dbReference>
<keyword evidence="3" id="KW-1185">Reference proteome</keyword>
<dbReference type="InterPro" id="IPR005135">
    <property type="entry name" value="Endo/exonuclease/phosphatase"/>
</dbReference>
<accession>A0A2Z6ND21</accession>
<reference evidence="3" key="1">
    <citation type="journal article" date="2017" name="Front. Plant Sci.">
        <title>Climate Clever Clovers: New Paradigm to Reduce the Environmental Footprint of Ruminants by Breeding Low Methanogenic Forages Utilizing Haplotype Variation.</title>
        <authorList>
            <person name="Kaur P."/>
            <person name="Appels R."/>
            <person name="Bayer P.E."/>
            <person name="Keeble-Gagnere G."/>
            <person name="Wang J."/>
            <person name="Hirakawa H."/>
            <person name="Shirasawa K."/>
            <person name="Vercoe P."/>
            <person name="Stefanova K."/>
            <person name="Durmic Z."/>
            <person name="Nichols P."/>
            <person name="Revell C."/>
            <person name="Isobe S.N."/>
            <person name="Edwards D."/>
            <person name="Erskine W."/>
        </authorList>
    </citation>
    <scope>NUCLEOTIDE SEQUENCE [LARGE SCALE GENOMIC DNA]</scope>
    <source>
        <strain evidence="3">cv. Daliak</strain>
    </source>
</reference>
<protein>
    <recommendedName>
        <fullName evidence="1">Endonuclease/exonuclease/phosphatase domain-containing protein</fullName>
    </recommendedName>
</protein>
<sequence length="226" mass="26180">MLVIVEIRCDPTKLRRTFELLGFDEFLATEINGYAGGIVVVWKTYLITVALCSKKFQFIHMKVNYPSKKEWYFTAVYASPNEDNRRMLWEDLKIIANGMCKPWMVAGDFNDIAWSIEKRGGAPASTRKCNIFRDIIDYCKLLDLGAVGPKFTWRGPLFHCGQRIFERLDRAMGNEEWRLEFPDGFIKVLPRVDFSDHHPILIAPGGNSHPIAPRQFRFESAWLIDE</sequence>
<feature type="domain" description="Endonuclease/exonuclease/phosphatase" evidence="1">
    <location>
        <begin position="32"/>
        <end position="197"/>
    </location>
</feature>
<dbReference type="Proteomes" id="UP000242715">
    <property type="component" value="Unassembled WGS sequence"/>
</dbReference>
<organism evidence="2 3">
    <name type="scientific">Trifolium subterraneum</name>
    <name type="common">Subterranean clover</name>
    <dbReference type="NCBI Taxonomy" id="3900"/>
    <lineage>
        <taxon>Eukaryota</taxon>
        <taxon>Viridiplantae</taxon>
        <taxon>Streptophyta</taxon>
        <taxon>Embryophyta</taxon>
        <taxon>Tracheophyta</taxon>
        <taxon>Spermatophyta</taxon>
        <taxon>Magnoliopsida</taxon>
        <taxon>eudicotyledons</taxon>
        <taxon>Gunneridae</taxon>
        <taxon>Pentapetalae</taxon>
        <taxon>rosids</taxon>
        <taxon>fabids</taxon>
        <taxon>Fabales</taxon>
        <taxon>Fabaceae</taxon>
        <taxon>Papilionoideae</taxon>
        <taxon>50 kb inversion clade</taxon>
        <taxon>NPAAA clade</taxon>
        <taxon>Hologalegina</taxon>
        <taxon>IRL clade</taxon>
        <taxon>Trifolieae</taxon>
        <taxon>Trifolium</taxon>
    </lineage>
</organism>
<dbReference type="PANTHER" id="PTHR33710:SF77">
    <property type="entry name" value="DNASE I-LIKE SUPERFAMILY PROTEIN"/>
    <property type="match status" value="1"/>
</dbReference>
<evidence type="ECO:0000313" key="3">
    <source>
        <dbReference type="Proteomes" id="UP000242715"/>
    </source>
</evidence>
<dbReference type="Gene3D" id="3.60.10.10">
    <property type="entry name" value="Endonuclease/exonuclease/phosphatase"/>
    <property type="match status" value="1"/>
</dbReference>
<dbReference type="AlphaFoldDB" id="A0A2Z6ND21"/>
<dbReference type="EMBL" id="DF973877">
    <property type="protein sequence ID" value="GAU41711.1"/>
    <property type="molecule type" value="Genomic_DNA"/>
</dbReference>
<evidence type="ECO:0000259" key="1">
    <source>
        <dbReference type="Pfam" id="PF03372"/>
    </source>
</evidence>
<gene>
    <name evidence="2" type="ORF">TSUD_349710</name>
</gene>
<dbReference type="GO" id="GO:0003824">
    <property type="term" value="F:catalytic activity"/>
    <property type="evidence" value="ECO:0007669"/>
    <property type="project" value="InterPro"/>
</dbReference>
<dbReference type="Pfam" id="PF03372">
    <property type="entry name" value="Exo_endo_phos"/>
    <property type="match status" value="1"/>
</dbReference>
<dbReference type="PANTHER" id="PTHR33710">
    <property type="entry name" value="BNAC02G09200D PROTEIN"/>
    <property type="match status" value="1"/>
</dbReference>
<proteinExistence type="predicted"/>
<dbReference type="OrthoDB" id="1432859at2759"/>
<dbReference type="SUPFAM" id="SSF56219">
    <property type="entry name" value="DNase I-like"/>
    <property type="match status" value="1"/>
</dbReference>